<dbReference type="InterPro" id="IPR005107">
    <property type="entry name" value="CO_DH_flav_C"/>
</dbReference>
<dbReference type="Pfam" id="PF03450">
    <property type="entry name" value="CO_deh_flav_C"/>
    <property type="match status" value="1"/>
</dbReference>
<keyword evidence="3" id="KW-0560">Oxidoreductase</keyword>
<evidence type="ECO:0000313" key="5">
    <source>
        <dbReference type="EMBL" id="SKC70641.1"/>
    </source>
</evidence>
<proteinExistence type="predicted"/>
<dbReference type="Pfam" id="PF00941">
    <property type="entry name" value="FAD_binding_5"/>
    <property type="match status" value="1"/>
</dbReference>
<dbReference type="InterPro" id="IPR002346">
    <property type="entry name" value="Mopterin_DH_FAD-bd"/>
</dbReference>
<dbReference type="InterPro" id="IPR016169">
    <property type="entry name" value="FAD-bd_PCMH_sub2"/>
</dbReference>
<dbReference type="InterPro" id="IPR036683">
    <property type="entry name" value="CO_DH_flav_C_dom_sf"/>
</dbReference>
<keyword evidence="2" id="KW-0274">FAD</keyword>
<dbReference type="RefSeq" id="WP_079491999.1">
    <property type="nucleotide sequence ID" value="NZ_FUZT01000005.1"/>
</dbReference>
<evidence type="ECO:0000259" key="4">
    <source>
        <dbReference type="PROSITE" id="PS51387"/>
    </source>
</evidence>
<dbReference type="Proteomes" id="UP000190285">
    <property type="component" value="Unassembled WGS sequence"/>
</dbReference>
<dbReference type="SMART" id="SM01092">
    <property type="entry name" value="CO_deh_flav_C"/>
    <property type="match status" value="1"/>
</dbReference>
<dbReference type="EMBL" id="FUZT01000005">
    <property type="protein sequence ID" value="SKC70641.1"/>
    <property type="molecule type" value="Genomic_DNA"/>
</dbReference>
<dbReference type="InterPro" id="IPR016166">
    <property type="entry name" value="FAD-bd_PCMH"/>
</dbReference>
<dbReference type="InterPro" id="IPR016167">
    <property type="entry name" value="FAD-bd_PCMH_sub1"/>
</dbReference>
<feature type="domain" description="FAD-binding PCMH-type" evidence="4">
    <location>
        <begin position="1"/>
        <end position="174"/>
    </location>
</feature>
<keyword evidence="6" id="KW-1185">Reference proteome</keyword>
<dbReference type="PANTHER" id="PTHR42659:SF9">
    <property type="entry name" value="XANTHINE DEHYDROGENASE FAD-BINDING SUBUNIT XDHB-RELATED"/>
    <property type="match status" value="1"/>
</dbReference>
<keyword evidence="1" id="KW-0285">Flavoprotein</keyword>
<name>A0A1T5L3T1_9FIRM</name>
<reference evidence="5 6" key="1">
    <citation type="submission" date="2017-02" db="EMBL/GenBank/DDBJ databases">
        <authorList>
            <person name="Peterson S.W."/>
        </authorList>
    </citation>
    <scope>NUCLEOTIDE SEQUENCE [LARGE SCALE GENOMIC DNA]</scope>
    <source>
        <strain evidence="5 6">M1</strain>
    </source>
</reference>
<dbReference type="OrthoDB" id="9789842at2"/>
<evidence type="ECO:0000256" key="3">
    <source>
        <dbReference type="ARBA" id="ARBA00023002"/>
    </source>
</evidence>
<evidence type="ECO:0000256" key="2">
    <source>
        <dbReference type="ARBA" id="ARBA00022827"/>
    </source>
</evidence>
<dbReference type="Gene3D" id="3.30.465.10">
    <property type="match status" value="1"/>
</dbReference>
<dbReference type="Gene3D" id="3.30.390.50">
    <property type="entry name" value="CO dehydrogenase flavoprotein, C-terminal domain"/>
    <property type="match status" value="1"/>
</dbReference>
<dbReference type="InterPro" id="IPR051312">
    <property type="entry name" value="Diverse_Substr_Oxidored"/>
</dbReference>
<dbReference type="SUPFAM" id="SSF55447">
    <property type="entry name" value="CO dehydrogenase flavoprotein C-terminal domain-like"/>
    <property type="match status" value="1"/>
</dbReference>
<gene>
    <name evidence="5" type="ORF">SAMN02194393_02470</name>
</gene>
<dbReference type="FunFam" id="3.30.465.10:FF:000017">
    <property type="entry name" value="Xanthine dehydrogenase, FAD binding subunit"/>
    <property type="match status" value="1"/>
</dbReference>
<evidence type="ECO:0000256" key="1">
    <source>
        <dbReference type="ARBA" id="ARBA00022630"/>
    </source>
</evidence>
<organism evidence="5 6">
    <name type="scientific">Maledivibacter halophilus</name>
    <dbReference type="NCBI Taxonomy" id="36842"/>
    <lineage>
        <taxon>Bacteria</taxon>
        <taxon>Bacillati</taxon>
        <taxon>Bacillota</taxon>
        <taxon>Clostridia</taxon>
        <taxon>Peptostreptococcales</taxon>
        <taxon>Caminicellaceae</taxon>
        <taxon>Maledivibacter</taxon>
    </lineage>
</organism>
<dbReference type="PANTHER" id="PTHR42659">
    <property type="entry name" value="XANTHINE DEHYDROGENASE SUBUNIT C-RELATED"/>
    <property type="match status" value="1"/>
</dbReference>
<dbReference type="GO" id="GO:0071949">
    <property type="term" value="F:FAD binding"/>
    <property type="evidence" value="ECO:0007669"/>
    <property type="project" value="InterPro"/>
</dbReference>
<evidence type="ECO:0000313" key="6">
    <source>
        <dbReference type="Proteomes" id="UP000190285"/>
    </source>
</evidence>
<protein>
    <submittedName>
        <fullName evidence="5">Carbon-monoxide dehydrogenase medium subunit</fullName>
    </submittedName>
</protein>
<dbReference type="GO" id="GO:0016491">
    <property type="term" value="F:oxidoreductase activity"/>
    <property type="evidence" value="ECO:0007669"/>
    <property type="project" value="UniProtKB-KW"/>
</dbReference>
<dbReference type="PROSITE" id="PS51387">
    <property type="entry name" value="FAD_PCMH"/>
    <property type="match status" value="1"/>
</dbReference>
<accession>A0A1T5L3T1</accession>
<dbReference type="SUPFAM" id="SSF56176">
    <property type="entry name" value="FAD-binding/transporter-associated domain-like"/>
    <property type="match status" value="1"/>
</dbReference>
<dbReference type="Gene3D" id="3.30.43.10">
    <property type="entry name" value="Uridine Diphospho-n-acetylenolpyruvylglucosamine Reductase, domain 2"/>
    <property type="match status" value="1"/>
</dbReference>
<sequence length="285" mass="30954">MLDTTYFAPSTLEEAVDYYRKNPEVILFAGGTDLLVGLEYGKVKIENFLDLTNVEELNYICINGNGVKIGAMTTINSVEENPQIISKYPFLADAASKLGSWQIRNTATVGGNICNGAPSAELTPPLLVLDSKVTVIGPDGERTLPLNDFLVGPGKTALYEGEILKEIEVPALPEKAVGVYMCHKWRKSMDVAIANLAVFLVLDGDEIKEARVCLGAVGPTAFRASETEKVLLGNVLKEDVIIKASETAASEAKPITDVRASADYRRRMISVCMKRALTNLQNKEV</sequence>
<dbReference type="AlphaFoldDB" id="A0A1T5L3T1"/>
<dbReference type="InterPro" id="IPR036318">
    <property type="entry name" value="FAD-bd_PCMH-like_sf"/>
</dbReference>
<dbReference type="STRING" id="36842.SAMN02194393_02470"/>